<dbReference type="InterPro" id="IPR007630">
    <property type="entry name" value="RNA_pol_sigma70_r4"/>
</dbReference>
<dbReference type="SUPFAM" id="SSF88659">
    <property type="entry name" value="Sigma3 and sigma4 domains of RNA polymerase sigma factors"/>
    <property type="match status" value="1"/>
</dbReference>
<dbReference type="AlphaFoldDB" id="E7FPA8"/>
<dbReference type="EMBL" id="ACGS02000027">
    <property type="protein sequence ID" value="EFZ35150.1"/>
    <property type="molecule type" value="Genomic_DNA"/>
</dbReference>
<dbReference type="InterPro" id="IPR013324">
    <property type="entry name" value="RNA_pol_sigma_r3/r4-like"/>
</dbReference>
<organism evidence="2 3">
    <name type="scientific">Ligilactobacillus ruminis ATCC 25644</name>
    <dbReference type="NCBI Taxonomy" id="525362"/>
    <lineage>
        <taxon>Bacteria</taxon>
        <taxon>Bacillati</taxon>
        <taxon>Bacillota</taxon>
        <taxon>Bacilli</taxon>
        <taxon>Lactobacillales</taxon>
        <taxon>Lactobacillaceae</taxon>
        <taxon>Ligilactobacillus</taxon>
    </lineage>
</organism>
<dbReference type="Pfam" id="PF04545">
    <property type="entry name" value="Sigma70_r4"/>
    <property type="match status" value="1"/>
</dbReference>
<dbReference type="RefSeq" id="WP_003698208.1">
    <property type="nucleotide sequence ID" value="NZ_AFYE01000074.1"/>
</dbReference>
<sequence length="144" mass="16865">MRIVSKDEHFRESKKALMRYRVLMEKVARMEERLAQIDRDLMSVKSPALSSEPKTSVRITLEDKLIRKDELESKINSTLKFARQNRADIMRCIDALENQKSALVLERYFIDSATLETIADEMHYSYEYVKQLYVAGVKSAVVNW</sequence>
<comment type="caution">
    <text evidence="2">The sequence shown here is derived from an EMBL/GenBank/DDBJ whole genome shotgun (WGS) entry which is preliminary data.</text>
</comment>
<name>E7FPA8_9LACO</name>
<protein>
    <recommendedName>
        <fullName evidence="1">RNA polymerase sigma-70 region 4 domain-containing protein</fullName>
    </recommendedName>
</protein>
<gene>
    <name evidence="2" type="ORF">HMPREF0542_10735</name>
</gene>
<feature type="domain" description="RNA polymerase sigma-70 region 4" evidence="1">
    <location>
        <begin position="99"/>
        <end position="137"/>
    </location>
</feature>
<dbReference type="Proteomes" id="UP000004099">
    <property type="component" value="Unassembled WGS sequence"/>
</dbReference>
<accession>E7FPA8</accession>
<evidence type="ECO:0000259" key="1">
    <source>
        <dbReference type="Pfam" id="PF04545"/>
    </source>
</evidence>
<reference evidence="2 3" key="1">
    <citation type="submission" date="2011-01" db="EMBL/GenBank/DDBJ databases">
        <authorList>
            <person name="Muzny D."/>
            <person name="Qin X."/>
            <person name="Buhay C."/>
            <person name="Dugan-Rocha S."/>
            <person name="Ding Y."/>
            <person name="Chen G."/>
            <person name="Hawes A."/>
            <person name="Holder M."/>
            <person name="Jhangiani S."/>
            <person name="Johnson A."/>
            <person name="Khan Z."/>
            <person name="Li Z."/>
            <person name="Liu W."/>
            <person name="Liu X."/>
            <person name="Perez L."/>
            <person name="Shen H."/>
            <person name="Wang Q."/>
            <person name="Watt J."/>
            <person name="Xi L."/>
            <person name="Xin Y."/>
            <person name="Zhou J."/>
            <person name="Deng J."/>
            <person name="Jiang H."/>
            <person name="Liu Y."/>
            <person name="Qu J."/>
            <person name="Song X.-Z."/>
            <person name="Zhang L."/>
            <person name="Villasana D."/>
            <person name="Johnson A."/>
            <person name="Liu J."/>
            <person name="Liyanage D."/>
            <person name="Lorensuhewa L."/>
            <person name="Robinson T."/>
            <person name="Song A."/>
            <person name="Song B.-B."/>
            <person name="Dinh H."/>
            <person name="Thornton R."/>
            <person name="Coyle M."/>
            <person name="Francisco L."/>
            <person name="Jackson L."/>
            <person name="Javaid M."/>
            <person name="Korchina V."/>
            <person name="Kovar C."/>
            <person name="Mata R."/>
            <person name="Mathew T."/>
            <person name="Ngo R."/>
            <person name="Nguyen L."/>
            <person name="Nguyen N."/>
            <person name="Okwuonu G."/>
            <person name="Ongeri F."/>
            <person name="Pham C."/>
            <person name="Simmons D."/>
            <person name="Wilczek-Boney K."/>
            <person name="Hale W."/>
            <person name="Jakkamsetti A."/>
            <person name="Pham P."/>
            <person name="Ruth R."/>
            <person name="San Lucas F."/>
            <person name="Warren J."/>
            <person name="Zhang J."/>
            <person name="Zhao Z."/>
            <person name="Zhou C."/>
            <person name="Zhu D."/>
            <person name="Lee S."/>
            <person name="Bess C."/>
            <person name="Blankenburg K."/>
            <person name="Forbes L."/>
            <person name="Fu Q."/>
            <person name="Gubbala S."/>
            <person name="Hirani K."/>
            <person name="Jayaseelan J.C."/>
            <person name="Lara F."/>
            <person name="Munidasa M."/>
            <person name="Palculict T."/>
            <person name="Patil S."/>
            <person name="Pu L.-L."/>
            <person name="Saada N."/>
            <person name="Tang L."/>
            <person name="Weissenberger G."/>
            <person name="Zhu Y."/>
            <person name="Hemphill L."/>
            <person name="Shang Y."/>
            <person name="Youmans B."/>
            <person name="Ayvaz T."/>
            <person name="Ross M."/>
            <person name="Santibanez J."/>
            <person name="Aqrawi P."/>
            <person name="Gross S."/>
            <person name="Joshi V."/>
            <person name="Fowler G."/>
            <person name="Nazareth L."/>
            <person name="Reid J."/>
            <person name="Worley K."/>
            <person name="Petrosino J."/>
            <person name="Highlander S."/>
            <person name="Gibbs R."/>
        </authorList>
    </citation>
    <scope>NUCLEOTIDE SEQUENCE [LARGE SCALE GENOMIC DNA]</scope>
    <source>
        <strain evidence="2 3">ATCC 25644</strain>
    </source>
</reference>
<dbReference type="PATRIC" id="fig|525362.12.peg.719"/>
<evidence type="ECO:0000313" key="2">
    <source>
        <dbReference type="EMBL" id="EFZ35150.1"/>
    </source>
</evidence>
<evidence type="ECO:0000313" key="3">
    <source>
        <dbReference type="Proteomes" id="UP000004099"/>
    </source>
</evidence>
<dbReference type="HOGENOM" id="CLU_149968_0_0_9"/>
<proteinExistence type="predicted"/>